<dbReference type="InterPro" id="IPR017850">
    <property type="entry name" value="Alkaline_phosphatase_core_sf"/>
</dbReference>
<organism evidence="3 4">
    <name type="scientific">Sphaerochaeta associata</name>
    <dbReference type="NCBI Taxonomy" id="1129264"/>
    <lineage>
        <taxon>Bacteria</taxon>
        <taxon>Pseudomonadati</taxon>
        <taxon>Spirochaetota</taxon>
        <taxon>Spirochaetia</taxon>
        <taxon>Spirochaetales</taxon>
        <taxon>Sphaerochaetaceae</taxon>
        <taxon>Sphaerochaeta</taxon>
    </lineage>
</organism>
<keyword evidence="4" id="KW-1185">Reference proteome</keyword>
<name>A0ABY4DC32_9SPIR</name>
<reference evidence="4" key="1">
    <citation type="journal article" date="2024" name="J Bioinform Genom">
        <title>Complete genome sequence of the type strain bacterium Sphaerochaeta associata GLS2t (VKM B-2742)t.</title>
        <authorList>
            <person name="Troshina O.Y."/>
            <person name="Tepeeva A.N."/>
            <person name="Arzamasceva V.O."/>
            <person name="Whitman W.B."/>
            <person name="Varghese N."/>
            <person name="Shapiro N."/>
            <person name="Woyke T."/>
            <person name="Kripides N.C."/>
            <person name="Vasilenko O.V."/>
        </authorList>
    </citation>
    <scope>NUCLEOTIDE SEQUENCE [LARGE SCALE GENOMIC DNA]</scope>
    <source>
        <strain evidence="4">GLS2T</strain>
    </source>
</reference>
<dbReference type="EMBL" id="CP094929">
    <property type="protein sequence ID" value="UOM51827.1"/>
    <property type="molecule type" value="Genomic_DNA"/>
</dbReference>
<proteinExistence type="inferred from homology"/>
<feature type="domain" description="Sulfatase N-terminal" evidence="2">
    <location>
        <begin position="4"/>
        <end position="348"/>
    </location>
</feature>
<dbReference type="PANTHER" id="PTHR42693:SF33">
    <property type="entry name" value="ARYLSULFATASE"/>
    <property type="match status" value="1"/>
</dbReference>
<sequence>MDKPNIVLIMTDEQRGDAIGGLPGSVVDTPYLTQLRTQGVYFPYAYSACPVCVPARRTLLSGKKPATHGVLMNYRVSLEGDTLPGLLQKAGYQTHLSGKLHLFPERKRYGFESSDWADGCYSSNPDNDYNRFLLENGQFNEAGLSHGMSYNGYAARPYHLDEKFHYTTWCTDMALRFIERRDKTAPFFLNVSYHQPHAPCTPPAYYYNKYWNADIPEPCVGDWVDDLPNTQNGMPVNAWRVDPSSRSIREYRAGYLGCVEQIDHQIGRILYKLPPNTIVIFLSDHGEMLGDHGWIRKRSAYEGSARIPFIMWMPDAYAKKFGIKQGTVSDLPVELMDVLPTVLSMADIPIPEDVDGISLLPAMRGEKVDRDYIHGECCRLETIGTGMQFVTDGKEKYIWYPALAKEQFFDLVIDPQELTDLAKSKEHVGRIKVWRNRLIKELEGRPEGFVKQGSLQGLKGPTPYCLSEELLASGSNLKDTDNGETTKQ</sequence>
<dbReference type="Gene3D" id="3.40.720.10">
    <property type="entry name" value="Alkaline Phosphatase, subunit A"/>
    <property type="match status" value="1"/>
</dbReference>
<protein>
    <submittedName>
        <fullName evidence="3">Sulfatase-like hydrolase/transferase</fullName>
    </submittedName>
</protein>
<accession>A0ABY4DC32</accession>
<evidence type="ECO:0000256" key="1">
    <source>
        <dbReference type="ARBA" id="ARBA00008779"/>
    </source>
</evidence>
<gene>
    <name evidence="3" type="ORF">MUG09_03425</name>
</gene>
<evidence type="ECO:0000313" key="3">
    <source>
        <dbReference type="EMBL" id="UOM51827.1"/>
    </source>
</evidence>
<dbReference type="Pfam" id="PF00884">
    <property type="entry name" value="Sulfatase"/>
    <property type="match status" value="1"/>
</dbReference>
<dbReference type="RefSeq" id="WP_244773576.1">
    <property type="nucleotide sequence ID" value="NZ_CP094929.1"/>
</dbReference>
<evidence type="ECO:0000313" key="4">
    <source>
        <dbReference type="Proteomes" id="UP000829708"/>
    </source>
</evidence>
<comment type="similarity">
    <text evidence="1">Belongs to the sulfatase family.</text>
</comment>
<dbReference type="PANTHER" id="PTHR42693">
    <property type="entry name" value="ARYLSULFATASE FAMILY MEMBER"/>
    <property type="match status" value="1"/>
</dbReference>
<dbReference type="InterPro" id="IPR000917">
    <property type="entry name" value="Sulfatase_N"/>
</dbReference>
<dbReference type="Proteomes" id="UP000829708">
    <property type="component" value="Chromosome"/>
</dbReference>
<evidence type="ECO:0000259" key="2">
    <source>
        <dbReference type="Pfam" id="PF00884"/>
    </source>
</evidence>
<dbReference type="InterPro" id="IPR050738">
    <property type="entry name" value="Sulfatase"/>
</dbReference>
<dbReference type="SUPFAM" id="SSF53649">
    <property type="entry name" value="Alkaline phosphatase-like"/>
    <property type="match status" value="1"/>
</dbReference>